<proteinExistence type="predicted"/>
<evidence type="ECO:0000313" key="2">
    <source>
        <dbReference type="Proteomes" id="UP000237771"/>
    </source>
</evidence>
<reference evidence="1 2" key="1">
    <citation type="submission" date="2018-03" db="EMBL/GenBank/DDBJ databases">
        <title>Genomic Encyclopedia of Archaeal and Bacterial Type Strains, Phase II (KMG-II): from individual species to whole genera.</title>
        <authorList>
            <person name="Goeker M."/>
        </authorList>
    </citation>
    <scope>NUCLEOTIDE SEQUENCE [LARGE SCALE GENOMIC DNA]</scope>
    <source>
        <strain evidence="1 2">DSM 17797</strain>
    </source>
</reference>
<dbReference type="Proteomes" id="UP000237771">
    <property type="component" value="Unassembled WGS sequence"/>
</dbReference>
<organism evidence="1 2">
    <name type="scientific">Flavobacterium granuli</name>
    <dbReference type="NCBI Taxonomy" id="280093"/>
    <lineage>
        <taxon>Bacteria</taxon>
        <taxon>Pseudomonadati</taxon>
        <taxon>Bacteroidota</taxon>
        <taxon>Flavobacteriia</taxon>
        <taxon>Flavobacteriales</taxon>
        <taxon>Flavobacteriaceae</taxon>
        <taxon>Flavobacterium</taxon>
    </lineage>
</organism>
<comment type="caution">
    <text evidence="1">The sequence shown here is derived from an EMBL/GenBank/DDBJ whole genome shotgun (WGS) entry which is preliminary data.</text>
</comment>
<name>A0ABX5EYZ3_9FLAO</name>
<evidence type="ECO:0000313" key="1">
    <source>
        <dbReference type="EMBL" id="PRZ24939.1"/>
    </source>
</evidence>
<protein>
    <submittedName>
        <fullName evidence="1">Uncharacterized protein</fullName>
    </submittedName>
</protein>
<dbReference type="EMBL" id="PVUB01000003">
    <property type="protein sequence ID" value="PRZ24939.1"/>
    <property type="molecule type" value="Genomic_DNA"/>
</dbReference>
<keyword evidence="2" id="KW-1185">Reference proteome</keyword>
<sequence>MSEKLYFCLGHSKFRTVPAVAYQFRLYNTIPLWYFTKKNVVLI</sequence>
<accession>A0ABX5EYZ3</accession>
<gene>
    <name evidence="1" type="ORF">BC624_1039</name>
</gene>